<proteinExistence type="predicted"/>
<dbReference type="AlphaFoldDB" id="A0A0E9QDR3"/>
<protein>
    <submittedName>
        <fullName evidence="2">Uncharacterized protein</fullName>
    </submittedName>
</protein>
<organism evidence="2">
    <name type="scientific">Anguilla anguilla</name>
    <name type="common">European freshwater eel</name>
    <name type="synonym">Muraena anguilla</name>
    <dbReference type="NCBI Taxonomy" id="7936"/>
    <lineage>
        <taxon>Eukaryota</taxon>
        <taxon>Metazoa</taxon>
        <taxon>Chordata</taxon>
        <taxon>Craniata</taxon>
        <taxon>Vertebrata</taxon>
        <taxon>Euteleostomi</taxon>
        <taxon>Actinopterygii</taxon>
        <taxon>Neopterygii</taxon>
        <taxon>Teleostei</taxon>
        <taxon>Anguilliformes</taxon>
        <taxon>Anguillidae</taxon>
        <taxon>Anguilla</taxon>
    </lineage>
</organism>
<reference evidence="2" key="2">
    <citation type="journal article" date="2015" name="Fish Shellfish Immunol.">
        <title>Early steps in the European eel (Anguilla anguilla)-Vibrio vulnificus interaction in the gills: Role of the RtxA13 toxin.</title>
        <authorList>
            <person name="Callol A."/>
            <person name="Pajuelo D."/>
            <person name="Ebbesson L."/>
            <person name="Teles M."/>
            <person name="MacKenzie S."/>
            <person name="Amaro C."/>
        </authorList>
    </citation>
    <scope>NUCLEOTIDE SEQUENCE</scope>
</reference>
<keyword evidence="1" id="KW-1133">Transmembrane helix</keyword>
<sequence length="42" mass="5032">MNMFANMWLLQLYMIWVGVGRNIAHLLYFHPLTADVPDRVRK</sequence>
<reference evidence="2" key="1">
    <citation type="submission" date="2014-11" db="EMBL/GenBank/DDBJ databases">
        <authorList>
            <person name="Amaro Gonzalez C."/>
        </authorList>
    </citation>
    <scope>NUCLEOTIDE SEQUENCE</scope>
</reference>
<feature type="transmembrane region" description="Helical" evidence="1">
    <location>
        <begin position="12"/>
        <end position="30"/>
    </location>
</feature>
<accession>A0A0E9QDR3</accession>
<name>A0A0E9QDR3_ANGAN</name>
<evidence type="ECO:0000313" key="2">
    <source>
        <dbReference type="EMBL" id="JAH14657.1"/>
    </source>
</evidence>
<evidence type="ECO:0000256" key="1">
    <source>
        <dbReference type="SAM" id="Phobius"/>
    </source>
</evidence>
<keyword evidence="1" id="KW-0812">Transmembrane</keyword>
<keyword evidence="1" id="KW-0472">Membrane</keyword>
<dbReference type="EMBL" id="GBXM01093920">
    <property type="protein sequence ID" value="JAH14657.1"/>
    <property type="molecule type" value="Transcribed_RNA"/>
</dbReference>